<dbReference type="GO" id="GO:0004252">
    <property type="term" value="F:serine-type endopeptidase activity"/>
    <property type="evidence" value="ECO:0007669"/>
    <property type="project" value="UniProtKB-UniRule"/>
</dbReference>
<dbReference type="SUPFAM" id="SSF52743">
    <property type="entry name" value="Subtilisin-like"/>
    <property type="match status" value="1"/>
</dbReference>
<keyword evidence="4 7" id="KW-0720">Serine protease</keyword>
<accession>A0A6G0X875</accession>
<dbReference type="EMBL" id="VJMJ01000089">
    <property type="protein sequence ID" value="KAF0736256.1"/>
    <property type="molecule type" value="Genomic_DNA"/>
</dbReference>
<evidence type="ECO:0000256" key="6">
    <source>
        <dbReference type="ARBA" id="ARBA00023619"/>
    </source>
</evidence>
<evidence type="ECO:0000256" key="8">
    <source>
        <dbReference type="SAM" id="SignalP"/>
    </source>
</evidence>
<dbReference type="InterPro" id="IPR050131">
    <property type="entry name" value="Peptidase_S8_subtilisin-like"/>
</dbReference>
<dbReference type="InterPro" id="IPR015500">
    <property type="entry name" value="Peptidase_S8_subtilisin-rel"/>
</dbReference>
<keyword evidence="3 7" id="KW-0378">Hydrolase</keyword>
<evidence type="ECO:0000256" key="1">
    <source>
        <dbReference type="ARBA" id="ARBA00011073"/>
    </source>
</evidence>
<comment type="caution">
    <text evidence="10">The sequence shown here is derived from an EMBL/GenBank/DDBJ whole genome shotgun (WGS) entry which is preliminary data.</text>
</comment>
<dbReference type="GO" id="GO:0006508">
    <property type="term" value="P:proteolysis"/>
    <property type="evidence" value="ECO:0007669"/>
    <property type="project" value="UniProtKB-KW"/>
</dbReference>
<reference evidence="10 11" key="1">
    <citation type="submission" date="2019-07" db="EMBL/GenBank/DDBJ databases">
        <title>Genomics analysis of Aphanomyces spp. identifies a new class of oomycete effector associated with host adaptation.</title>
        <authorList>
            <person name="Gaulin E."/>
        </authorList>
    </citation>
    <scope>NUCLEOTIDE SEQUENCE [LARGE SCALE GENOMIC DNA]</scope>
    <source>
        <strain evidence="10 11">ATCC 201684</strain>
    </source>
</reference>
<feature type="active site" description="Charge relay system" evidence="7">
    <location>
        <position position="389"/>
    </location>
</feature>
<dbReference type="Proteomes" id="UP000481153">
    <property type="component" value="Unassembled WGS sequence"/>
</dbReference>
<keyword evidence="11" id="KW-1185">Reference proteome</keyword>
<evidence type="ECO:0000256" key="7">
    <source>
        <dbReference type="PROSITE-ProRule" id="PRU01240"/>
    </source>
</evidence>
<evidence type="ECO:0000259" key="9">
    <source>
        <dbReference type="Pfam" id="PF00082"/>
    </source>
</evidence>
<dbReference type="PANTHER" id="PTHR43806">
    <property type="entry name" value="PEPTIDASE S8"/>
    <property type="match status" value="1"/>
</dbReference>
<dbReference type="InterPro" id="IPR036852">
    <property type="entry name" value="Peptidase_S8/S53_dom_sf"/>
</dbReference>
<evidence type="ECO:0000256" key="3">
    <source>
        <dbReference type="ARBA" id="ARBA00022801"/>
    </source>
</evidence>
<evidence type="ECO:0000313" key="11">
    <source>
        <dbReference type="Proteomes" id="UP000481153"/>
    </source>
</evidence>
<keyword evidence="2 7" id="KW-0645">Protease</keyword>
<dbReference type="PROSITE" id="PS51892">
    <property type="entry name" value="SUBTILASE"/>
    <property type="match status" value="1"/>
</dbReference>
<dbReference type="PROSITE" id="PS00138">
    <property type="entry name" value="SUBTILASE_SER"/>
    <property type="match status" value="1"/>
</dbReference>
<evidence type="ECO:0000313" key="10">
    <source>
        <dbReference type="EMBL" id="KAF0736256.1"/>
    </source>
</evidence>
<feature type="domain" description="Peptidase S8/S53" evidence="9">
    <location>
        <begin position="166"/>
        <end position="450"/>
    </location>
</feature>
<gene>
    <name evidence="10" type="ORF">Ae201684_007278</name>
</gene>
<sequence length="489" mass="51569">MKAAFVLALAAAAAADKVAVRLNRFFEANTNGNTEAVVTAPVLVKYKLDFAALESGAAASANPRQFVFDFLTNASNENLKTLSTIVNTKDVQSLWIGGAFYLPRATKETVDILAASNAITYLDLNAVDSSNPPVITNTKESTRVGGKNEWGIESVGAPSIWKFANGAGAVVGSIDSGALYTHEAIKANWRSDNGWFDPYNKTTLPWDSDGHGSHTIGTMVGNNGIGVAPGAKWIACLGLYKGGGDSNSLLKCAQFMLCPTKPDGTGADCKKGPHVVNNSWGSDSAYSPWYEDAVAAWKAAGIIPVFANGNNGPACRTVGNPGGYKTVIGVGAIGSFDNEPNLLAYFSSKGPQATNGAAYVKPDVSAPGFWTRSVSIASNSAYREDAGTSMAAPHVSGVVAILKSVDPKLSYAQVYNYLTGTTDQRPLNTTEPTFWRNVGQFRNITLSGAPNCGSVKDTAWPNNRFGYGRVNVGTILRDGKLNSNRPALN</sequence>
<comment type="catalytic activity">
    <reaction evidence="5">
        <text>Hydrolysis of proteins with broad specificity for peptide bonds, and a preference for a large uncharged residue in P1. Hydrolyzes peptide amides.</text>
        <dbReference type="EC" id="3.4.21.62"/>
    </reaction>
</comment>
<dbReference type="PANTHER" id="PTHR43806:SF67">
    <property type="entry name" value="EGF-LIKE DOMAIN-CONTAINING PROTEIN"/>
    <property type="match status" value="1"/>
</dbReference>
<dbReference type="AlphaFoldDB" id="A0A6G0X875"/>
<feature type="chain" id="PRO_5026344026" description="subtilisin" evidence="8">
    <location>
        <begin position="16"/>
        <end position="489"/>
    </location>
</feature>
<dbReference type="Pfam" id="PF00082">
    <property type="entry name" value="Peptidase_S8"/>
    <property type="match status" value="1"/>
</dbReference>
<protein>
    <recommendedName>
        <fullName evidence="6">subtilisin</fullName>
        <ecNumber evidence="6">3.4.21.62</ecNumber>
    </recommendedName>
</protein>
<dbReference type="PRINTS" id="PR00723">
    <property type="entry name" value="SUBTILISIN"/>
</dbReference>
<feature type="active site" description="Charge relay system" evidence="7">
    <location>
        <position position="175"/>
    </location>
</feature>
<dbReference type="EC" id="3.4.21.62" evidence="6"/>
<dbReference type="VEuPathDB" id="FungiDB:AeMF1_007666"/>
<evidence type="ECO:0000256" key="2">
    <source>
        <dbReference type="ARBA" id="ARBA00022670"/>
    </source>
</evidence>
<comment type="similarity">
    <text evidence="1 7">Belongs to the peptidase S8 family.</text>
</comment>
<keyword evidence="8" id="KW-0732">Signal</keyword>
<evidence type="ECO:0000256" key="4">
    <source>
        <dbReference type="ARBA" id="ARBA00022825"/>
    </source>
</evidence>
<dbReference type="InterPro" id="IPR023828">
    <property type="entry name" value="Peptidase_S8_Ser-AS"/>
</dbReference>
<dbReference type="Gene3D" id="3.40.50.200">
    <property type="entry name" value="Peptidase S8/S53 domain"/>
    <property type="match status" value="1"/>
</dbReference>
<dbReference type="InterPro" id="IPR000209">
    <property type="entry name" value="Peptidase_S8/S53_dom"/>
</dbReference>
<feature type="active site" description="Charge relay system" evidence="7">
    <location>
        <position position="211"/>
    </location>
</feature>
<feature type="signal peptide" evidence="8">
    <location>
        <begin position="1"/>
        <end position="15"/>
    </location>
</feature>
<proteinExistence type="inferred from homology"/>
<evidence type="ECO:0000256" key="5">
    <source>
        <dbReference type="ARBA" id="ARBA00023529"/>
    </source>
</evidence>
<organism evidence="10 11">
    <name type="scientific">Aphanomyces euteiches</name>
    <dbReference type="NCBI Taxonomy" id="100861"/>
    <lineage>
        <taxon>Eukaryota</taxon>
        <taxon>Sar</taxon>
        <taxon>Stramenopiles</taxon>
        <taxon>Oomycota</taxon>
        <taxon>Saprolegniomycetes</taxon>
        <taxon>Saprolegniales</taxon>
        <taxon>Verrucalvaceae</taxon>
        <taxon>Aphanomyces</taxon>
    </lineage>
</organism>
<name>A0A6G0X875_9STRA</name>